<dbReference type="SUPFAM" id="SSF49777">
    <property type="entry name" value="PEBP-like"/>
    <property type="match status" value="1"/>
</dbReference>
<dbReference type="PROSITE" id="PS51257">
    <property type="entry name" value="PROKAR_LIPOPROTEIN"/>
    <property type="match status" value="1"/>
</dbReference>
<comment type="caution">
    <text evidence="2">The sequence shown here is derived from an EMBL/GenBank/DDBJ whole genome shotgun (WGS) entry which is preliminary data.</text>
</comment>
<dbReference type="CDD" id="cd00865">
    <property type="entry name" value="PEBP_bact_arch"/>
    <property type="match status" value="1"/>
</dbReference>
<dbReference type="InterPro" id="IPR008914">
    <property type="entry name" value="PEBP"/>
</dbReference>
<evidence type="ECO:0000313" key="2">
    <source>
        <dbReference type="EMBL" id="GGM29523.1"/>
    </source>
</evidence>
<protein>
    <submittedName>
        <fullName evidence="2">Phosphatidylethanolamine-binding protein YbcL</fullName>
    </submittedName>
</protein>
<dbReference type="AlphaFoldDB" id="A0A8H9GHY2"/>
<gene>
    <name evidence="2" type="primary">ybcL</name>
    <name evidence="2" type="ORF">GCM10008956_01880</name>
</gene>
<keyword evidence="3" id="KW-1185">Reference proteome</keyword>
<dbReference type="NCBIfam" id="TIGR00481">
    <property type="entry name" value="YbhB/YbcL family Raf kinase inhibitor-like protein"/>
    <property type="match status" value="1"/>
</dbReference>
<accession>A0A8H9GHY2</accession>
<sequence length="213" mass="21282">MRHLHTAALTVTTLSLAACAPTQMIGGANPMNAGLNPAQRLTVAQPAPTATAMGLSLTSPTFANGGAYPAAQVASGFGCSGPNTSPALNWSGVPAGTQSLVLTKYDPDAPTGSGFWHWAVFNIPASATGLAQGAGNPGGTLPAGATQLNNDGGQPGFIGACPPVGDPAHRYVFTLYALSSTLDLPAGTSPAVLGFMLNGKVLAKTSLTAYYGR</sequence>
<feature type="signal peptide" evidence="1">
    <location>
        <begin position="1"/>
        <end position="20"/>
    </location>
</feature>
<dbReference type="EMBL" id="BMQG01000001">
    <property type="protein sequence ID" value="GGM29523.1"/>
    <property type="molecule type" value="Genomic_DNA"/>
</dbReference>
<dbReference type="Pfam" id="PF01161">
    <property type="entry name" value="PBP"/>
    <property type="match status" value="1"/>
</dbReference>
<dbReference type="RefSeq" id="WP_202912887.1">
    <property type="nucleotide sequence ID" value="NZ_BMQG01000001.1"/>
</dbReference>
<organism evidence="2 3">
    <name type="scientific">Deinococcus arenae</name>
    <dbReference type="NCBI Taxonomy" id="1452751"/>
    <lineage>
        <taxon>Bacteria</taxon>
        <taxon>Thermotogati</taxon>
        <taxon>Deinococcota</taxon>
        <taxon>Deinococci</taxon>
        <taxon>Deinococcales</taxon>
        <taxon>Deinococcaceae</taxon>
        <taxon>Deinococcus</taxon>
    </lineage>
</organism>
<dbReference type="InterPro" id="IPR036610">
    <property type="entry name" value="PEBP-like_sf"/>
</dbReference>
<dbReference type="Proteomes" id="UP000600547">
    <property type="component" value="Unassembled WGS sequence"/>
</dbReference>
<keyword evidence="1" id="KW-0732">Signal</keyword>
<evidence type="ECO:0000256" key="1">
    <source>
        <dbReference type="SAM" id="SignalP"/>
    </source>
</evidence>
<dbReference type="PANTHER" id="PTHR30289">
    <property type="entry name" value="UNCHARACTERIZED PROTEIN YBCL-RELATED"/>
    <property type="match status" value="1"/>
</dbReference>
<name>A0A8H9GHY2_9DEIO</name>
<dbReference type="Gene3D" id="3.90.280.10">
    <property type="entry name" value="PEBP-like"/>
    <property type="match status" value="1"/>
</dbReference>
<dbReference type="PANTHER" id="PTHR30289:SF1">
    <property type="entry name" value="PEBP (PHOSPHATIDYLETHANOLAMINE-BINDING PROTEIN) FAMILY PROTEIN"/>
    <property type="match status" value="1"/>
</dbReference>
<dbReference type="InterPro" id="IPR005247">
    <property type="entry name" value="YbhB_YbcL/LppC-like"/>
</dbReference>
<evidence type="ECO:0000313" key="3">
    <source>
        <dbReference type="Proteomes" id="UP000600547"/>
    </source>
</evidence>
<feature type="chain" id="PRO_5034518414" evidence="1">
    <location>
        <begin position="21"/>
        <end position="213"/>
    </location>
</feature>
<reference evidence="3" key="1">
    <citation type="journal article" date="2019" name="Int. J. Syst. Evol. Microbiol.">
        <title>The Global Catalogue of Microorganisms (GCM) 10K type strain sequencing project: providing services to taxonomists for standard genome sequencing and annotation.</title>
        <authorList>
            <consortium name="The Broad Institute Genomics Platform"/>
            <consortium name="The Broad Institute Genome Sequencing Center for Infectious Disease"/>
            <person name="Wu L."/>
            <person name="Ma J."/>
        </authorList>
    </citation>
    <scope>NUCLEOTIDE SEQUENCE [LARGE SCALE GENOMIC DNA]</scope>
    <source>
        <strain evidence="3">JCM 31047</strain>
    </source>
</reference>
<proteinExistence type="predicted"/>